<sequence>MTNPEPVIPPAHRLTNHWYSRAGWHPGRLFDTWHLVFDDAPLLHDLATRCKNSLADLPGLNYVPNEWLHMTVQGVGWTDELSSQDRNAVIHRAAAELKELGARDITVGPPIVKGEALVLAGTPVRFLVDIRDRLRVAVQQALGRAPWEAAEQAKGFMPHVSIAYAQNDADAAPYAAALGKVSPASVRVPIRHVALIRQERQLDPNWRYVWQELARVPLKVVQ</sequence>
<name>A0ABT2JIR6_9PSEU</name>
<evidence type="ECO:0000313" key="1">
    <source>
        <dbReference type="EMBL" id="MCT2587772.1"/>
    </source>
</evidence>
<dbReference type="InterPro" id="IPR009097">
    <property type="entry name" value="Cyclic_Pdiesterase"/>
</dbReference>
<gene>
    <name evidence="1" type="ORF">JT362_32115</name>
</gene>
<dbReference type="RefSeq" id="WP_260195682.1">
    <property type="nucleotide sequence ID" value="NZ_JAFFZE010000028.1"/>
</dbReference>
<dbReference type="EMBL" id="JAFFZE010000028">
    <property type="protein sequence ID" value="MCT2587772.1"/>
    <property type="molecule type" value="Genomic_DNA"/>
</dbReference>
<accession>A0ABT2JIR6</accession>
<dbReference type="Pfam" id="PF13563">
    <property type="entry name" value="2_5_RNA_ligase2"/>
    <property type="match status" value="1"/>
</dbReference>
<proteinExistence type="predicted"/>
<keyword evidence="2" id="KW-1185">Reference proteome</keyword>
<comment type="caution">
    <text evidence="1">The sequence shown here is derived from an EMBL/GenBank/DDBJ whole genome shotgun (WGS) entry which is preliminary data.</text>
</comment>
<evidence type="ECO:0000313" key="2">
    <source>
        <dbReference type="Proteomes" id="UP001156441"/>
    </source>
</evidence>
<dbReference type="GO" id="GO:0016874">
    <property type="term" value="F:ligase activity"/>
    <property type="evidence" value="ECO:0007669"/>
    <property type="project" value="UniProtKB-KW"/>
</dbReference>
<organism evidence="1 2">
    <name type="scientific">Actinophytocola gossypii</name>
    <dbReference type="NCBI Taxonomy" id="2812003"/>
    <lineage>
        <taxon>Bacteria</taxon>
        <taxon>Bacillati</taxon>
        <taxon>Actinomycetota</taxon>
        <taxon>Actinomycetes</taxon>
        <taxon>Pseudonocardiales</taxon>
        <taxon>Pseudonocardiaceae</taxon>
    </lineage>
</organism>
<dbReference type="Gene3D" id="3.90.1140.10">
    <property type="entry name" value="Cyclic phosphodiesterase"/>
    <property type="match status" value="1"/>
</dbReference>
<dbReference type="Proteomes" id="UP001156441">
    <property type="component" value="Unassembled WGS sequence"/>
</dbReference>
<reference evidence="1 2" key="1">
    <citation type="submission" date="2021-02" db="EMBL/GenBank/DDBJ databases">
        <title>Actinophytocola xerophila sp. nov., isolated from soil of cotton cropping field.</title>
        <authorList>
            <person name="Huang R."/>
            <person name="Chen X."/>
            <person name="Ge X."/>
            <person name="Liu W."/>
        </authorList>
    </citation>
    <scope>NUCLEOTIDE SEQUENCE [LARGE SCALE GENOMIC DNA]</scope>
    <source>
        <strain evidence="1 2">S1-96</strain>
    </source>
</reference>
<keyword evidence="1" id="KW-0436">Ligase</keyword>
<protein>
    <submittedName>
        <fullName evidence="1">2'-5' RNA ligase family protein</fullName>
    </submittedName>
</protein>
<dbReference type="SUPFAM" id="SSF55144">
    <property type="entry name" value="LigT-like"/>
    <property type="match status" value="1"/>
</dbReference>